<evidence type="ECO:0000313" key="2">
    <source>
        <dbReference type="Proteomes" id="UP001168552"/>
    </source>
</evidence>
<evidence type="ECO:0000313" key="1">
    <source>
        <dbReference type="EMBL" id="MDN4165281.1"/>
    </source>
</evidence>
<organism evidence="1 2">
    <name type="scientific">Shiella aurantiaca</name>
    <dbReference type="NCBI Taxonomy" id="3058365"/>
    <lineage>
        <taxon>Bacteria</taxon>
        <taxon>Pseudomonadati</taxon>
        <taxon>Bacteroidota</taxon>
        <taxon>Cytophagia</taxon>
        <taxon>Cytophagales</taxon>
        <taxon>Shiellaceae</taxon>
        <taxon>Shiella</taxon>
    </lineage>
</organism>
<dbReference type="EMBL" id="JAUHJS010000003">
    <property type="protein sequence ID" value="MDN4165281.1"/>
    <property type="molecule type" value="Genomic_DNA"/>
</dbReference>
<keyword evidence="2" id="KW-1185">Reference proteome</keyword>
<name>A0ABT8F4Y2_9BACT</name>
<comment type="caution">
    <text evidence="1">The sequence shown here is derived from an EMBL/GenBank/DDBJ whole genome shotgun (WGS) entry which is preliminary data.</text>
</comment>
<protein>
    <submittedName>
        <fullName evidence="1">Uncharacterized protein</fullName>
    </submittedName>
</protein>
<reference evidence="1" key="1">
    <citation type="submission" date="2023-06" db="EMBL/GenBank/DDBJ databases">
        <title>Cytophagales bacterium Strain LB-30, isolated from soil.</title>
        <authorList>
            <person name="Liu B."/>
        </authorList>
    </citation>
    <scope>NUCLEOTIDE SEQUENCE</scope>
    <source>
        <strain evidence="1">LB-30</strain>
    </source>
</reference>
<proteinExistence type="predicted"/>
<dbReference type="RefSeq" id="WP_320003807.1">
    <property type="nucleotide sequence ID" value="NZ_JAUHJS010000003.1"/>
</dbReference>
<dbReference type="Proteomes" id="UP001168552">
    <property type="component" value="Unassembled WGS sequence"/>
</dbReference>
<gene>
    <name evidence="1" type="ORF">QWY31_07200</name>
</gene>
<sequence length="141" mass="15922">MDIKALNKALVAIAEKKNELSKLSYDHKNYDQVEEELHDMEDDFMEEFGNYLEEALHFVHDEFCSDNDVLLPIAYIANEYKVSGKNSDGSVSYDVDPSQGVIVEADDFPGKSTRLVILPSPPRIILQIGADKKEVVWTADK</sequence>
<accession>A0ABT8F4Y2</accession>